<name>A0ABV7L342_9PROT</name>
<gene>
    <name evidence="6" type="ORF">ACFOGJ_17640</name>
</gene>
<accession>A0ABV7L342</accession>
<evidence type="ECO:0000256" key="4">
    <source>
        <dbReference type="SAM" id="MobiDB-lite"/>
    </source>
</evidence>
<dbReference type="InterPro" id="IPR050465">
    <property type="entry name" value="UPF0194_transport"/>
</dbReference>
<protein>
    <submittedName>
        <fullName evidence="6">Efflux RND transporter periplasmic adaptor subunit</fullName>
    </submittedName>
</protein>
<proteinExistence type="predicted"/>
<evidence type="ECO:0000313" key="7">
    <source>
        <dbReference type="Proteomes" id="UP001595528"/>
    </source>
</evidence>
<evidence type="ECO:0000259" key="5">
    <source>
        <dbReference type="Pfam" id="PF25989"/>
    </source>
</evidence>
<sequence>MTGRDGAEETKTKAVPMRRRLLTRGRLTLLLALLLAAALVNAFWPRPVLVDLGEVRRTALQVNVEEEAKTRVREAYVVSAPVTGRLLRIEAEPGDRVEGQATQLARLLPGEPAFLDLRAESQARADMESAEAALALAKAEEERARAELTFAGTELDRARKLLERGVISQAHLDRLALAHASAQAALQTARAAVRVRQAEMANVEARLLGPRGNGSGGNGSGGNGSGGNGPDGGLATGQALAEAGPHTVTIRAPVGGVVLQVLQESEAMVLAGTPILVIGDPLSDLEVVAELLSTDAVRVAEGDPVMIDAWGGGAPLHGEVVRVEPYGFTKVSALGVEEQRVNAVIRIIDPPQERPGLGHGFRVTVRIVVWEAADLLTVPSSALFRNGAEWAVFVAEDGRARMRPVAIGHNNGIRAEVLDGLSAGDDVVLYPSDRIADGMRVAQRQVTAPGD</sequence>
<dbReference type="Proteomes" id="UP001595528">
    <property type="component" value="Unassembled WGS sequence"/>
</dbReference>
<dbReference type="Gene3D" id="1.10.287.470">
    <property type="entry name" value="Helix hairpin bin"/>
    <property type="match status" value="1"/>
</dbReference>
<dbReference type="PANTHER" id="PTHR32347:SF29">
    <property type="entry name" value="UPF0194 MEMBRANE PROTEIN YBHG"/>
    <property type="match status" value="1"/>
</dbReference>
<dbReference type="EMBL" id="JBHRTR010000031">
    <property type="protein sequence ID" value="MFC3229073.1"/>
    <property type="molecule type" value="Genomic_DNA"/>
</dbReference>
<feature type="compositionally biased region" description="Gly residues" evidence="4">
    <location>
        <begin position="211"/>
        <end position="235"/>
    </location>
</feature>
<evidence type="ECO:0000256" key="1">
    <source>
        <dbReference type="ARBA" id="ARBA00004196"/>
    </source>
</evidence>
<keyword evidence="2 3" id="KW-0175">Coiled coil</keyword>
<dbReference type="Pfam" id="PF25989">
    <property type="entry name" value="YknX_C"/>
    <property type="match status" value="1"/>
</dbReference>
<feature type="coiled-coil region" evidence="3">
    <location>
        <begin position="120"/>
        <end position="156"/>
    </location>
</feature>
<evidence type="ECO:0000256" key="3">
    <source>
        <dbReference type="SAM" id="Coils"/>
    </source>
</evidence>
<organism evidence="6 7">
    <name type="scientific">Marinibaculum pumilum</name>
    <dbReference type="NCBI Taxonomy" id="1766165"/>
    <lineage>
        <taxon>Bacteria</taxon>
        <taxon>Pseudomonadati</taxon>
        <taxon>Pseudomonadota</taxon>
        <taxon>Alphaproteobacteria</taxon>
        <taxon>Rhodospirillales</taxon>
        <taxon>Rhodospirillaceae</taxon>
        <taxon>Marinibaculum</taxon>
    </lineage>
</organism>
<comment type="subcellular location">
    <subcellularLocation>
        <location evidence="1">Cell envelope</location>
    </subcellularLocation>
</comment>
<dbReference type="RefSeq" id="WP_379902929.1">
    <property type="nucleotide sequence ID" value="NZ_JBHRTR010000031.1"/>
</dbReference>
<dbReference type="PANTHER" id="PTHR32347">
    <property type="entry name" value="EFFLUX SYSTEM COMPONENT YKNX-RELATED"/>
    <property type="match status" value="1"/>
</dbReference>
<evidence type="ECO:0000256" key="2">
    <source>
        <dbReference type="ARBA" id="ARBA00023054"/>
    </source>
</evidence>
<feature type="region of interest" description="Disordered" evidence="4">
    <location>
        <begin position="206"/>
        <end position="238"/>
    </location>
</feature>
<comment type="caution">
    <text evidence="6">The sequence shown here is derived from an EMBL/GenBank/DDBJ whole genome shotgun (WGS) entry which is preliminary data.</text>
</comment>
<dbReference type="SUPFAM" id="SSF111369">
    <property type="entry name" value="HlyD-like secretion proteins"/>
    <property type="match status" value="1"/>
</dbReference>
<feature type="domain" description="YknX-like C-terminal permuted SH3-like" evidence="5">
    <location>
        <begin position="376"/>
        <end position="442"/>
    </location>
</feature>
<evidence type="ECO:0000313" key="6">
    <source>
        <dbReference type="EMBL" id="MFC3229073.1"/>
    </source>
</evidence>
<dbReference type="Gene3D" id="2.40.50.100">
    <property type="match status" value="1"/>
</dbReference>
<dbReference type="Gene3D" id="2.40.420.20">
    <property type="match status" value="1"/>
</dbReference>
<dbReference type="InterPro" id="IPR058637">
    <property type="entry name" value="YknX-like_C"/>
</dbReference>
<reference evidence="7" key="1">
    <citation type="journal article" date="2019" name="Int. J. Syst. Evol. Microbiol.">
        <title>The Global Catalogue of Microorganisms (GCM) 10K type strain sequencing project: providing services to taxonomists for standard genome sequencing and annotation.</title>
        <authorList>
            <consortium name="The Broad Institute Genomics Platform"/>
            <consortium name="The Broad Institute Genome Sequencing Center for Infectious Disease"/>
            <person name="Wu L."/>
            <person name="Ma J."/>
        </authorList>
    </citation>
    <scope>NUCLEOTIDE SEQUENCE [LARGE SCALE GENOMIC DNA]</scope>
    <source>
        <strain evidence="7">KCTC 42964</strain>
    </source>
</reference>
<keyword evidence="7" id="KW-1185">Reference proteome</keyword>